<accession>A0A7S0XCS9</accession>
<keyword evidence="3 6" id="KW-0690">Ribosome biogenesis</keyword>
<keyword evidence="4 6" id="KW-0698">rRNA processing</keyword>
<evidence type="ECO:0000256" key="2">
    <source>
        <dbReference type="ARBA" id="ARBA00009418"/>
    </source>
</evidence>
<feature type="region of interest" description="Disordered" evidence="7">
    <location>
        <begin position="1"/>
        <end position="99"/>
    </location>
</feature>
<reference evidence="8" key="1">
    <citation type="submission" date="2021-01" db="EMBL/GenBank/DDBJ databases">
        <authorList>
            <person name="Corre E."/>
            <person name="Pelletier E."/>
            <person name="Niang G."/>
            <person name="Scheremetjew M."/>
            <person name="Finn R."/>
            <person name="Kale V."/>
            <person name="Holt S."/>
            <person name="Cochrane G."/>
            <person name="Meng A."/>
            <person name="Brown T."/>
            <person name="Cohen L."/>
        </authorList>
    </citation>
    <scope>NUCLEOTIDE SEQUENCE</scope>
    <source>
        <strain evidence="8">SL-175</strain>
    </source>
</reference>
<keyword evidence="5 6" id="KW-0539">Nucleus</keyword>
<evidence type="ECO:0000256" key="4">
    <source>
        <dbReference type="ARBA" id="ARBA00022552"/>
    </source>
</evidence>
<dbReference type="PANTHER" id="PTHR21738">
    <property type="entry name" value="RIBOSOMAL RNA PROCESSING PROTEIN 36 HOMOLOG"/>
    <property type="match status" value="1"/>
</dbReference>
<dbReference type="GO" id="GO:0005730">
    <property type="term" value="C:nucleolus"/>
    <property type="evidence" value="ECO:0007669"/>
    <property type="project" value="UniProtKB-SubCell"/>
</dbReference>
<evidence type="ECO:0000256" key="1">
    <source>
        <dbReference type="ARBA" id="ARBA00004604"/>
    </source>
</evidence>
<feature type="compositionally biased region" description="Basic and acidic residues" evidence="7">
    <location>
        <begin position="72"/>
        <end position="96"/>
    </location>
</feature>
<dbReference type="InterPro" id="IPR009292">
    <property type="entry name" value="RRP36"/>
</dbReference>
<dbReference type="PANTHER" id="PTHR21738:SF0">
    <property type="entry name" value="RIBOSOMAL RNA PROCESSING PROTEIN 36 HOMOLOG"/>
    <property type="match status" value="1"/>
</dbReference>
<proteinExistence type="inferred from homology"/>
<dbReference type="GO" id="GO:0000462">
    <property type="term" value="P:maturation of SSU-rRNA from tricistronic rRNA transcript (SSU-rRNA, 5.8S rRNA, LSU-rRNA)"/>
    <property type="evidence" value="ECO:0007669"/>
    <property type="project" value="TreeGrafter"/>
</dbReference>
<comment type="similarity">
    <text evidence="2 6">Belongs to the RRP36 family.</text>
</comment>
<evidence type="ECO:0000313" key="8">
    <source>
        <dbReference type="EMBL" id="CAD8711448.1"/>
    </source>
</evidence>
<evidence type="ECO:0000256" key="6">
    <source>
        <dbReference type="RuleBase" id="RU368027"/>
    </source>
</evidence>
<evidence type="ECO:0000256" key="3">
    <source>
        <dbReference type="ARBA" id="ARBA00022517"/>
    </source>
</evidence>
<dbReference type="Pfam" id="PF06102">
    <property type="entry name" value="RRP36"/>
    <property type="match status" value="1"/>
</dbReference>
<feature type="compositionally biased region" description="Low complexity" evidence="7">
    <location>
        <begin position="1"/>
        <end position="27"/>
    </location>
</feature>
<keyword evidence="6" id="KW-0687">Ribonucleoprotein</keyword>
<organism evidence="8">
    <name type="scientific">Mantoniella antarctica</name>
    <dbReference type="NCBI Taxonomy" id="81844"/>
    <lineage>
        <taxon>Eukaryota</taxon>
        <taxon>Viridiplantae</taxon>
        <taxon>Chlorophyta</taxon>
        <taxon>Mamiellophyceae</taxon>
        <taxon>Mamiellales</taxon>
        <taxon>Mamiellaceae</taxon>
        <taxon>Mantoniella</taxon>
    </lineage>
</organism>
<dbReference type="GO" id="GO:0030686">
    <property type="term" value="C:90S preribosome"/>
    <property type="evidence" value="ECO:0007669"/>
    <property type="project" value="TreeGrafter"/>
</dbReference>
<sequence length="155" mass="16545">MKSTNANAARAPAAYAGSIAARAGGSKAPREERGGAPAVGKGAPKAPGKAGAQVAKKSPQPAAAEGAGKPASRKEAINRGLKKTSERVGKSKDQKTPFHMKQALKKKMDLIEQYNELKSRGALEDFMSKRRKKLYLRDHRLVPRARNDKGGQSDK</sequence>
<name>A0A7S0XCS9_9CHLO</name>
<dbReference type="EMBL" id="HBFC01023529">
    <property type="protein sequence ID" value="CAD8711448.1"/>
    <property type="molecule type" value="Transcribed_RNA"/>
</dbReference>
<evidence type="ECO:0000256" key="5">
    <source>
        <dbReference type="ARBA" id="ARBA00023242"/>
    </source>
</evidence>
<protein>
    <recommendedName>
        <fullName evidence="6">rRNA biogenesis protein RRP36</fullName>
    </recommendedName>
</protein>
<gene>
    <name evidence="8" type="ORF">MANT1106_LOCUS14135</name>
</gene>
<comment type="subunit">
    <text evidence="6">Associates with 90S and pre-40S pre-ribosomal particles.</text>
</comment>
<feature type="compositionally biased region" description="Low complexity" evidence="7">
    <location>
        <begin position="35"/>
        <end position="57"/>
    </location>
</feature>
<comment type="function">
    <text evidence="6">Component of the 90S pre-ribosome involved in the maturation of rRNAs. Required for early cleavages of the pre-RNAs in the 40S ribosomal subunit maturation pathway.</text>
</comment>
<evidence type="ECO:0000256" key="7">
    <source>
        <dbReference type="SAM" id="MobiDB-lite"/>
    </source>
</evidence>
<dbReference type="AlphaFoldDB" id="A0A7S0XCS9"/>
<comment type="subcellular location">
    <subcellularLocation>
        <location evidence="1 6">Nucleus</location>
        <location evidence="1 6">Nucleolus</location>
    </subcellularLocation>
</comment>